<feature type="transmembrane region" description="Helical" evidence="5">
    <location>
        <begin position="179"/>
        <end position="199"/>
    </location>
</feature>
<dbReference type="EMBL" id="HBIA01008166">
    <property type="protein sequence ID" value="CAE0232332.1"/>
    <property type="molecule type" value="Transcribed_RNA"/>
</dbReference>
<dbReference type="GO" id="GO:0016020">
    <property type="term" value="C:membrane"/>
    <property type="evidence" value="ECO:0007669"/>
    <property type="project" value="UniProtKB-SubCell"/>
</dbReference>
<name>A0A7S3FUI3_9SPIT</name>
<evidence type="ECO:0000256" key="3">
    <source>
        <dbReference type="ARBA" id="ARBA00022989"/>
    </source>
</evidence>
<evidence type="ECO:0000259" key="6">
    <source>
        <dbReference type="Pfam" id="PF01061"/>
    </source>
</evidence>
<feature type="transmembrane region" description="Helical" evidence="5">
    <location>
        <begin position="36"/>
        <end position="58"/>
    </location>
</feature>
<sequence>MTVSASLNVILQVPMQKAVMVRELSSKMYTPTTSFLGRYISSMIVQVIYPAIIIFLLFWNVGIVTDLENFYMLFAYATLASFVFCGQGFLIGTLIANEDQASQINVLAIMILFATSGVLANINSFSPLLRFLVDYSPSRLNCEGIFRRVTINANKLDPLINQEQILGGMAYTYGDQWCLIGLSIWFLGIIVIGLIGVNLRYKNI</sequence>
<gene>
    <name evidence="7" type="ORF">SRAS04492_LOCUS4130</name>
</gene>
<comment type="subcellular location">
    <subcellularLocation>
        <location evidence="1">Membrane</location>
        <topology evidence="1">Multi-pass membrane protein</topology>
    </subcellularLocation>
</comment>
<evidence type="ECO:0000256" key="4">
    <source>
        <dbReference type="ARBA" id="ARBA00023136"/>
    </source>
</evidence>
<dbReference type="GO" id="GO:0140359">
    <property type="term" value="F:ABC-type transporter activity"/>
    <property type="evidence" value="ECO:0007669"/>
    <property type="project" value="InterPro"/>
</dbReference>
<feature type="domain" description="ABC-2 type transporter transmembrane" evidence="6">
    <location>
        <begin position="4"/>
        <end position="139"/>
    </location>
</feature>
<dbReference type="Pfam" id="PF01061">
    <property type="entry name" value="ABC2_membrane"/>
    <property type="match status" value="1"/>
</dbReference>
<keyword evidence="3 5" id="KW-1133">Transmembrane helix</keyword>
<evidence type="ECO:0000256" key="2">
    <source>
        <dbReference type="ARBA" id="ARBA00022692"/>
    </source>
</evidence>
<evidence type="ECO:0000313" key="7">
    <source>
        <dbReference type="EMBL" id="CAE0232332.1"/>
    </source>
</evidence>
<accession>A0A7S3FUI3</accession>
<protein>
    <recommendedName>
        <fullName evidence="6">ABC-2 type transporter transmembrane domain-containing protein</fullName>
    </recommendedName>
</protein>
<keyword evidence="2 5" id="KW-0812">Transmembrane</keyword>
<proteinExistence type="predicted"/>
<feature type="transmembrane region" description="Helical" evidence="5">
    <location>
        <begin position="70"/>
        <end position="92"/>
    </location>
</feature>
<dbReference type="InterPro" id="IPR013525">
    <property type="entry name" value="ABC2_TM"/>
</dbReference>
<keyword evidence="4 5" id="KW-0472">Membrane</keyword>
<organism evidence="7">
    <name type="scientific">Strombidium rassoulzadegani</name>
    <dbReference type="NCBI Taxonomy" id="1082188"/>
    <lineage>
        <taxon>Eukaryota</taxon>
        <taxon>Sar</taxon>
        <taxon>Alveolata</taxon>
        <taxon>Ciliophora</taxon>
        <taxon>Intramacronucleata</taxon>
        <taxon>Spirotrichea</taxon>
        <taxon>Oligotrichia</taxon>
        <taxon>Strombidiidae</taxon>
        <taxon>Strombidium</taxon>
    </lineage>
</organism>
<dbReference type="AlphaFoldDB" id="A0A7S3FUI3"/>
<reference evidence="7" key="1">
    <citation type="submission" date="2021-01" db="EMBL/GenBank/DDBJ databases">
        <authorList>
            <person name="Corre E."/>
            <person name="Pelletier E."/>
            <person name="Niang G."/>
            <person name="Scheremetjew M."/>
            <person name="Finn R."/>
            <person name="Kale V."/>
            <person name="Holt S."/>
            <person name="Cochrane G."/>
            <person name="Meng A."/>
            <person name="Brown T."/>
            <person name="Cohen L."/>
        </authorList>
    </citation>
    <scope>NUCLEOTIDE SEQUENCE</scope>
    <source>
        <strain evidence="7">Ras09</strain>
    </source>
</reference>
<evidence type="ECO:0000256" key="1">
    <source>
        <dbReference type="ARBA" id="ARBA00004141"/>
    </source>
</evidence>
<feature type="transmembrane region" description="Helical" evidence="5">
    <location>
        <begin position="104"/>
        <end position="122"/>
    </location>
</feature>
<evidence type="ECO:0000256" key="5">
    <source>
        <dbReference type="SAM" id="Phobius"/>
    </source>
</evidence>